<evidence type="ECO:0000313" key="1">
    <source>
        <dbReference type="EMBL" id="UYV75836.1"/>
    </source>
</evidence>
<dbReference type="Gene3D" id="3.30.420.10">
    <property type="entry name" value="Ribonuclease H-like superfamily/Ribonuclease H"/>
    <property type="match status" value="1"/>
</dbReference>
<sequence length="165" mass="18915">MLTNNLSSEIRSKRRGLLSKYLVLLHDNARSYIAVHAVETLQKLNFEVLAHPPYSPDLGPLDYYLFRGSQRSIKEPYIYLGLSSERNGEFLAHSLTKTLFYEGFRNLVPRWTRESIFSKKTAQSSSGPKLPNQHHLRQGCAIPRGNAVEKQHKAEILSRKYLTNS</sequence>
<keyword evidence="2" id="KW-1185">Reference proteome</keyword>
<dbReference type="PANTHER" id="PTHR46060">
    <property type="entry name" value="MARINER MOS1 TRANSPOSASE-LIKE PROTEIN"/>
    <property type="match status" value="1"/>
</dbReference>
<evidence type="ECO:0000313" key="2">
    <source>
        <dbReference type="Proteomes" id="UP001235939"/>
    </source>
</evidence>
<proteinExistence type="predicted"/>
<organism evidence="1 2">
    <name type="scientific">Cordylochernes scorpioides</name>
    <dbReference type="NCBI Taxonomy" id="51811"/>
    <lineage>
        <taxon>Eukaryota</taxon>
        <taxon>Metazoa</taxon>
        <taxon>Ecdysozoa</taxon>
        <taxon>Arthropoda</taxon>
        <taxon>Chelicerata</taxon>
        <taxon>Arachnida</taxon>
        <taxon>Pseudoscorpiones</taxon>
        <taxon>Cheliferoidea</taxon>
        <taxon>Chernetidae</taxon>
        <taxon>Cordylochernes</taxon>
    </lineage>
</organism>
<accession>A0ABY6L3W8</accession>
<dbReference type="InterPro" id="IPR052709">
    <property type="entry name" value="Transposase-MT_Hybrid"/>
</dbReference>
<gene>
    <name evidence="1" type="ORF">LAZ67_13001516</name>
</gene>
<protein>
    <submittedName>
        <fullName evidence="1">NR6A1</fullName>
    </submittedName>
</protein>
<name>A0ABY6L3W8_9ARAC</name>
<dbReference type="InterPro" id="IPR036397">
    <property type="entry name" value="RNaseH_sf"/>
</dbReference>
<dbReference type="PANTHER" id="PTHR46060:SF1">
    <property type="entry name" value="MARINER MOS1 TRANSPOSASE-LIKE PROTEIN"/>
    <property type="match status" value="1"/>
</dbReference>
<dbReference type="EMBL" id="CP092875">
    <property type="protein sequence ID" value="UYV75836.1"/>
    <property type="molecule type" value="Genomic_DNA"/>
</dbReference>
<dbReference type="Proteomes" id="UP001235939">
    <property type="component" value="Chromosome 13"/>
</dbReference>
<reference evidence="1 2" key="1">
    <citation type="submission" date="2022-01" db="EMBL/GenBank/DDBJ databases">
        <title>A chromosomal length assembly of Cordylochernes scorpioides.</title>
        <authorList>
            <person name="Zeh D."/>
            <person name="Zeh J."/>
        </authorList>
    </citation>
    <scope>NUCLEOTIDE SEQUENCE [LARGE SCALE GENOMIC DNA]</scope>
    <source>
        <strain evidence="1">IN4F17</strain>
        <tissue evidence="1">Whole Body</tissue>
    </source>
</reference>